<dbReference type="CDD" id="cd00042">
    <property type="entry name" value="CY"/>
    <property type="match status" value="3"/>
</dbReference>
<comment type="similarity">
    <text evidence="1">Belongs to the peptidase C1 family.</text>
</comment>
<evidence type="ECO:0000256" key="2">
    <source>
        <dbReference type="ARBA" id="ARBA00009403"/>
    </source>
</evidence>
<organism evidence="13 14">
    <name type="scientific">Polyplax serrata</name>
    <name type="common">Common mouse louse</name>
    <dbReference type="NCBI Taxonomy" id="468196"/>
    <lineage>
        <taxon>Eukaryota</taxon>
        <taxon>Metazoa</taxon>
        <taxon>Ecdysozoa</taxon>
        <taxon>Arthropoda</taxon>
        <taxon>Hexapoda</taxon>
        <taxon>Insecta</taxon>
        <taxon>Pterygota</taxon>
        <taxon>Neoptera</taxon>
        <taxon>Paraneoptera</taxon>
        <taxon>Psocodea</taxon>
        <taxon>Troctomorpha</taxon>
        <taxon>Phthiraptera</taxon>
        <taxon>Anoplura</taxon>
        <taxon>Polyplacidae</taxon>
        <taxon>Polyplax</taxon>
    </lineage>
</organism>
<dbReference type="SMART" id="SM00645">
    <property type="entry name" value="Pept_C1"/>
    <property type="match status" value="1"/>
</dbReference>
<reference evidence="13 14" key="1">
    <citation type="submission" date="2023-10" db="EMBL/GenBank/DDBJ databases">
        <title>Genomes of two closely related lineages of the louse Polyplax serrata with different host specificities.</title>
        <authorList>
            <person name="Martinu J."/>
            <person name="Tarabai H."/>
            <person name="Stefka J."/>
            <person name="Hypsa V."/>
        </authorList>
    </citation>
    <scope>NUCLEOTIDE SEQUENCE [LARGE SCALE GENOMIC DNA]</scope>
    <source>
        <strain evidence="13">HR10_N</strain>
    </source>
</reference>
<dbReference type="InterPro" id="IPR013128">
    <property type="entry name" value="Peptidase_C1A"/>
</dbReference>
<dbReference type="PROSITE" id="PS00640">
    <property type="entry name" value="THIOL_PROTEASE_ASN"/>
    <property type="match status" value="1"/>
</dbReference>
<comment type="caution">
    <text evidence="13">The sequence shown here is derived from an EMBL/GenBank/DDBJ whole genome shotgun (WGS) entry which is preliminary data.</text>
</comment>
<evidence type="ECO:0008006" key="15">
    <source>
        <dbReference type="Google" id="ProtNLM"/>
    </source>
</evidence>
<dbReference type="InterPro" id="IPR000010">
    <property type="entry name" value="Cystatin_dom"/>
</dbReference>
<dbReference type="InterPro" id="IPR013201">
    <property type="entry name" value="Prot_inhib_I29"/>
</dbReference>
<dbReference type="Pfam" id="PF08246">
    <property type="entry name" value="Inhibitor_I29"/>
    <property type="match status" value="1"/>
</dbReference>
<evidence type="ECO:0000259" key="11">
    <source>
        <dbReference type="SMART" id="SM00645"/>
    </source>
</evidence>
<dbReference type="SMART" id="SM00043">
    <property type="entry name" value="CY"/>
    <property type="match status" value="2"/>
</dbReference>
<dbReference type="Proteomes" id="UP001372834">
    <property type="component" value="Unassembled WGS sequence"/>
</dbReference>
<keyword evidence="5" id="KW-0378">Hydrolase</keyword>
<keyword evidence="6" id="KW-0788">Thiol protease</keyword>
<comment type="similarity">
    <text evidence="2">Belongs to the cystatin family.</text>
</comment>
<evidence type="ECO:0000256" key="7">
    <source>
        <dbReference type="ARBA" id="ARBA00023145"/>
    </source>
</evidence>
<dbReference type="PROSITE" id="PS00287">
    <property type="entry name" value="CYSTATIN"/>
    <property type="match status" value="1"/>
</dbReference>
<dbReference type="Pfam" id="PF00031">
    <property type="entry name" value="Cystatin"/>
    <property type="match status" value="2"/>
</dbReference>
<evidence type="ECO:0000256" key="5">
    <source>
        <dbReference type="ARBA" id="ARBA00022801"/>
    </source>
</evidence>
<protein>
    <recommendedName>
        <fullName evidence="15">Cathepsin F</fullName>
    </recommendedName>
</protein>
<dbReference type="PANTHER" id="PTHR12411">
    <property type="entry name" value="CYSTEINE PROTEASE FAMILY C1-RELATED"/>
    <property type="match status" value="1"/>
</dbReference>
<proteinExistence type="inferred from homology"/>
<dbReference type="CDD" id="cd02248">
    <property type="entry name" value="Peptidase_C1A"/>
    <property type="match status" value="1"/>
</dbReference>
<dbReference type="SUPFAM" id="SSF54001">
    <property type="entry name" value="Cysteine proteinases"/>
    <property type="match status" value="1"/>
</dbReference>
<evidence type="ECO:0000256" key="3">
    <source>
        <dbReference type="ARBA" id="ARBA00022670"/>
    </source>
</evidence>
<dbReference type="InterPro" id="IPR038765">
    <property type="entry name" value="Papain-like_cys_pep_sf"/>
</dbReference>
<feature type="domain" description="Cathepsin propeptide inhibitor" evidence="12">
    <location>
        <begin position="320"/>
        <end position="377"/>
    </location>
</feature>
<name>A0AAN8P6M9_POLSC</name>
<dbReference type="PROSITE" id="PS00639">
    <property type="entry name" value="THIOL_PROTEASE_HIS"/>
    <property type="match status" value="1"/>
</dbReference>
<dbReference type="SUPFAM" id="SSF54403">
    <property type="entry name" value="Cystatin/monellin"/>
    <property type="match status" value="3"/>
</dbReference>
<dbReference type="PROSITE" id="PS00139">
    <property type="entry name" value="THIOL_PROTEASE_CYS"/>
    <property type="match status" value="1"/>
</dbReference>
<dbReference type="Pfam" id="PF00112">
    <property type="entry name" value="Peptidase_C1"/>
    <property type="match status" value="1"/>
</dbReference>
<dbReference type="GO" id="GO:0004869">
    <property type="term" value="F:cysteine-type endopeptidase inhibitor activity"/>
    <property type="evidence" value="ECO:0007669"/>
    <property type="project" value="InterPro"/>
</dbReference>
<feature type="domain" description="Cystatin" evidence="10">
    <location>
        <begin position="201"/>
        <end position="292"/>
    </location>
</feature>
<dbReference type="InterPro" id="IPR018073">
    <property type="entry name" value="Prot_inh_cystat_CS"/>
</dbReference>
<gene>
    <name evidence="13" type="ORF">RUM43_009801</name>
</gene>
<dbReference type="InterPro" id="IPR025660">
    <property type="entry name" value="Pept_his_AS"/>
</dbReference>
<dbReference type="SMART" id="SM00848">
    <property type="entry name" value="Inhibitor_I29"/>
    <property type="match status" value="1"/>
</dbReference>
<dbReference type="InterPro" id="IPR000668">
    <property type="entry name" value="Peptidase_C1A_C"/>
</dbReference>
<keyword evidence="4" id="KW-0732">Signal</keyword>
<keyword evidence="9" id="KW-0325">Glycoprotein</keyword>
<dbReference type="Gene3D" id="3.90.70.10">
    <property type="entry name" value="Cysteine proteinases"/>
    <property type="match status" value="1"/>
</dbReference>
<feature type="domain" description="Peptidase C1A papain C-terminal" evidence="11">
    <location>
        <begin position="402"/>
        <end position="619"/>
    </location>
</feature>
<dbReference type="InterPro" id="IPR025661">
    <property type="entry name" value="Pept_asp_AS"/>
</dbReference>
<dbReference type="FunFam" id="3.90.70.10:FF:000130">
    <property type="entry name" value="Cysteine proteinase 1"/>
    <property type="match status" value="1"/>
</dbReference>
<keyword evidence="8" id="KW-1015">Disulfide bond</keyword>
<dbReference type="EMBL" id="JAWJWE010000004">
    <property type="protein sequence ID" value="KAK6636149.1"/>
    <property type="molecule type" value="Genomic_DNA"/>
</dbReference>
<evidence type="ECO:0000256" key="8">
    <source>
        <dbReference type="ARBA" id="ARBA00023157"/>
    </source>
</evidence>
<evidence type="ECO:0000256" key="9">
    <source>
        <dbReference type="ARBA" id="ARBA00023180"/>
    </source>
</evidence>
<evidence type="ECO:0000259" key="10">
    <source>
        <dbReference type="SMART" id="SM00043"/>
    </source>
</evidence>
<dbReference type="InterPro" id="IPR039417">
    <property type="entry name" value="Peptidase_C1A_papain-like"/>
</dbReference>
<keyword evidence="3" id="KW-0645">Protease</keyword>
<feature type="domain" description="Cystatin" evidence="10">
    <location>
        <begin position="106"/>
        <end position="192"/>
    </location>
</feature>
<dbReference type="GO" id="GO:0006508">
    <property type="term" value="P:proteolysis"/>
    <property type="evidence" value="ECO:0007669"/>
    <property type="project" value="UniProtKB-KW"/>
</dbReference>
<dbReference type="PRINTS" id="PR00705">
    <property type="entry name" value="PAPAIN"/>
</dbReference>
<dbReference type="AlphaFoldDB" id="A0AAN8P6M9"/>
<evidence type="ECO:0000259" key="12">
    <source>
        <dbReference type="SMART" id="SM00848"/>
    </source>
</evidence>
<evidence type="ECO:0000256" key="4">
    <source>
        <dbReference type="ARBA" id="ARBA00022729"/>
    </source>
</evidence>
<sequence>MGCRPSVLCVAVTVKGTGLGAPNEVSVTDEDVVKMTKIAIDGLNKLKTEGEADLELIEVLSATKQVVAGIKADVMAKAHTARKRNMKFAVVCIFLCLSISVNGGDEIPGGLHEVPVTDPEVQSLSKAALEHINGKKLQGEPSLELVEVVKAKKQIVSGVILEMQLKVTKECFVKVHSQPWLNKLEVLEGSLVCLTRNTIETSLGGHHVLDVKDPDVVRMGQFALSHLNKGKGLGESRCELVEILNATRQVVAGMLTKLTLKVIENGVMKHCHVNILEQLWLNKREVVEAKCESINESSTRITEKRNDTKHFQKDYMMELFDRFIAEHNKVYATKEEYKKKFRIFRANLKKIELLRETEQGTAQYGITKFADMTTKEFKQHLGFVKPQNEIIWPKAEIPDVELPNEFDWRDKNVVTPVKNQEACGSCWAFSVTGNVEGQWALKKGELLSLSEQELVDCDKLDNGCNGGYMTNAYEAIMNLGGLEVESDYPYDAQNEQCHLNKSEIKVKISGGLNLTTDEIAIAKWLYKNGPVSAALNANAMQFYFGGVSHPPKFLCDPENLDHGILIVGFGVHESRILRRKMPFWLIKNSWGNNWGERGYYKLYRGEGTCGINRYVSSAIVN</sequence>
<dbReference type="InterPro" id="IPR046350">
    <property type="entry name" value="Cystatin_sf"/>
</dbReference>
<dbReference type="GO" id="GO:0008234">
    <property type="term" value="F:cysteine-type peptidase activity"/>
    <property type="evidence" value="ECO:0007669"/>
    <property type="project" value="UniProtKB-KW"/>
</dbReference>
<dbReference type="InterPro" id="IPR000169">
    <property type="entry name" value="Pept_cys_AS"/>
</dbReference>
<evidence type="ECO:0000256" key="1">
    <source>
        <dbReference type="ARBA" id="ARBA00008455"/>
    </source>
</evidence>
<evidence type="ECO:0000313" key="13">
    <source>
        <dbReference type="EMBL" id="KAK6636149.1"/>
    </source>
</evidence>
<evidence type="ECO:0000313" key="14">
    <source>
        <dbReference type="Proteomes" id="UP001372834"/>
    </source>
</evidence>
<dbReference type="Gene3D" id="3.10.450.10">
    <property type="match status" value="3"/>
</dbReference>
<evidence type="ECO:0000256" key="6">
    <source>
        <dbReference type="ARBA" id="ARBA00022807"/>
    </source>
</evidence>
<accession>A0AAN8P6M9</accession>
<keyword evidence="7" id="KW-0865">Zymogen</keyword>